<gene>
    <name evidence="2" type="ORF">SAMN05518682_0698</name>
</gene>
<dbReference type="EMBL" id="FTMI01000001">
    <property type="protein sequence ID" value="SIP95035.1"/>
    <property type="molecule type" value="Genomic_DNA"/>
</dbReference>
<evidence type="ECO:0000313" key="2">
    <source>
        <dbReference type="EMBL" id="SIP95035.1"/>
    </source>
</evidence>
<sequence length="30" mass="3338">MRVPRLMFWATLVLVVAGLAVTFVLAAVHR</sequence>
<name>A0A1N6NSE8_9MICO</name>
<reference evidence="3" key="1">
    <citation type="submission" date="2017-01" db="EMBL/GenBank/DDBJ databases">
        <authorList>
            <person name="Varghese N."/>
            <person name="Submissions S."/>
        </authorList>
    </citation>
    <scope>NUCLEOTIDE SEQUENCE [LARGE SCALE GENOMIC DNA]</scope>
    <source>
        <strain evidence="3">3bp</strain>
    </source>
</reference>
<proteinExistence type="predicted"/>
<keyword evidence="1" id="KW-0472">Membrane</keyword>
<evidence type="ECO:0000256" key="1">
    <source>
        <dbReference type="SAM" id="Phobius"/>
    </source>
</evidence>
<evidence type="ECO:0000313" key="3">
    <source>
        <dbReference type="Proteomes" id="UP000186235"/>
    </source>
</evidence>
<keyword evidence="1" id="KW-1133">Transmembrane helix</keyword>
<organism evidence="2 3">
    <name type="scientific">Cellulosimicrobium aquatile</name>
    <dbReference type="NCBI Taxonomy" id="1612203"/>
    <lineage>
        <taxon>Bacteria</taxon>
        <taxon>Bacillati</taxon>
        <taxon>Actinomycetota</taxon>
        <taxon>Actinomycetes</taxon>
        <taxon>Micrococcales</taxon>
        <taxon>Promicromonosporaceae</taxon>
        <taxon>Cellulosimicrobium</taxon>
    </lineage>
</organism>
<keyword evidence="1" id="KW-0812">Transmembrane</keyword>
<dbReference type="AlphaFoldDB" id="A0A1N6NSE8"/>
<dbReference type="Proteomes" id="UP000186235">
    <property type="component" value="Unassembled WGS sequence"/>
</dbReference>
<protein>
    <submittedName>
        <fullName evidence="2">Uncharacterized protein</fullName>
    </submittedName>
</protein>
<accession>A0A1N6NSE8</accession>
<keyword evidence="3" id="KW-1185">Reference proteome</keyword>
<feature type="transmembrane region" description="Helical" evidence="1">
    <location>
        <begin position="6"/>
        <end position="28"/>
    </location>
</feature>